<evidence type="ECO:0000313" key="2">
    <source>
        <dbReference type="EMBL" id="MFG6489109.1"/>
    </source>
</evidence>
<comment type="caution">
    <text evidence="2">The sequence shown here is derived from an EMBL/GenBank/DDBJ whole genome shotgun (WGS) entry which is preliminary data.</text>
</comment>
<keyword evidence="1" id="KW-0175">Coiled coil</keyword>
<protein>
    <recommendedName>
        <fullName evidence="4">Phage-related protein</fullName>
    </recommendedName>
</protein>
<dbReference type="EMBL" id="JBIGIC010000011">
    <property type="protein sequence ID" value="MFG6489109.1"/>
    <property type="molecule type" value="Genomic_DNA"/>
</dbReference>
<sequence length="1138" mass="119082">MTGATASLPDLHAAQDAATNAQTGLTGFVHTATSLASGGADSPLHGVAQALGGLQGALDIDVSGLTQRLPGALTTIQNALPADALRFVEELDQGYQQLSDFLTNSPLIQQIHPGDSLEQTALALVEQVLAQFSTKLTVLGSSLIDADTLARVTEALTLLEQLASGGPAPAAGELLEFLGRNLIGVEHDLLAAATAHLGGALAFAEPLSAASLETAIGAARDALLTAFSALATAMRNFDAADAAAYPALEALLQAWSAALDAAFAAVEAACTALTAVVGAPAWDSLFSAYATVLAAIPLDEVPTIDDAVDAMAGMLESLLARLRMSLSPEELAGQVTRVATSLHDLFADSGPAQVRQIIIDFIGRIQAAIESVPTEEVRQAVSGMLARVKQELDALGITEVRADIEAGFQHAHDFIDQNIGNDLLGGLQTALADALAQFNNIPIAELGETIAGAVQQVGSLIDQLAGELSSGLDELKALLAQLDGLSFQPVADEVIDEIDALKAKLAAINPNSLSDVEKVALQAGLAILRAVDLESMIDNQLKSGFKTIDDQLTQGVQTVLDAWLQFRQRIGGFDGGALVAPVNALLDQVGGAVQGINGTLVLAPLNQLVDQLLAQANRLSPGALLDPLKAPYAQMMATINRANPDVWVEPLRLLKTEIDKLVDLIDITPLLTTLETKERELFAQARQGLADALDAIHLPAPLDGFFDTMKTLVLGIADAIFGDPDTAIRQFSSGLAGHLKPSTLFQPLDLAFDKLVGAVDTLPEDQLLAALDGLRTGIGIALPALNPAGVLAVLRQAQGRLGALSPTALAGVVALPALSVQLNAKLDLTAGNEALKVSLRAKLSAVIAPIDISAGSASRLQGLITAQAALSAALRQRINGLDTSGAQAAWARLDANLSRLLPDFLRQPQPLTMADVRAGLAALRPSTKARRIDLAVDRFLADLTPLQTALDGSINGFFTEIRNAALLLHPAGLQDAVAGVYTALRTKLDVLDPDSLAAELRTSVWDPLTDPLKAIDPAAIQVQLDALFHQLIDKLGSAVRGLIDQLKTAIDAFLAQIRAALTQVLDALKAQFEQILQDVTALLAKLDQLIVDDLFHRLLTLLANLETSFNQQLDRVRHEFDAMLDAIPLGSSSAAVAA</sequence>
<proteinExistence type="predicted"/>
<dbReference type="Proteomes" id="UP001606134">
    <property type="component" value="Unassembled WGS sequence"/>
</dbReference>
<organism evidence="2 3">
    <name type="scientific">Pelomonas candidula</name>
    <dbReference type="NCBI Taxonomy" id="3299025"/>
    <lineage>
        <taxon>Bacteria</taxon>
        <taxon>Pseudomonadati</taxon>
        <taxon>Pseudomonadota</taxon>
        <taxon>Betaproteobacteria</taxon>
        <taxon>Burkholderiales</taxon>
        <taxon>Sphaerotilaceae</taxon>
        <taxon>Roseateles</taxon>
    </lineage>
</organism>
<keyword evidence="3" id="KW-1185">Reference proteome</keyword>
<dbReference type="RefSeq" id="WP_394415302.1">
    <property type="nucleotide sequence ID" value="NZ_JBIGIC010000011.1"/>
</dbReference>
<accession>A0ABW7HGR7</accession>
<evidence type="ECO:0008006" key="4">
    <source>
        <dbReference type="Google" id="ProtNLM"/>
    </source>
</evidence>
<evidence type="ECO:0000256" key="1">
    <source>
        <dbReference type="SAM" id="Coils"/>
    </source>
</evidence>
<evidence type="ECO:0000313" key="3">
    <source>
        <dbReference type="Proteomes" id="UP001606134"/>
    </source>
</evidence>
<dbReference type="Gene3D" id="1.20.120.20">
    <property type="entry name" value="Apolipoprotein"/>
    <property type="match status" value="1"/>
</dbReference>
<name>A0ABW7HGR7_9BURK</name>
<feature type="coiled-coil region" evidence="1">
    <location>
        <begin position="1058"/>
        <end position="1085"/>
    </location>
</feature>
<reference evidence="2 3" key="1">
    <citation type="submission" date="2024-08" db="EMBL/GenBank/DDBJ databases">
        <authorList>
            <person name="Lu H."/>
        </authorList>
    </citation>
    <scope>NUCLEOTIDE SEQUENCE [LARGE SCALE GENOMIC DNA]</scope>
    <source>
        <strain evidence="2 3">BYS78W</strain>
    </source>
</reference>
<gene>
    <name evidence="2" type="ORF">ACG04R_20655</name>
</gene>